<dbReference type="InterPro" id="IPR023393">
    <property type="entry name" value="START-like_dom_sf"/>
</dbReference>
<dbReference type="SUPFAM" id="SSF55961">
    <property type="entry name" value="Bet v1-like"/>
    <property type="match status" value="1"/>
</dbReference>
<dbReference type="Pfam" id="PF08327">
    <property type="entry name" value="AHSA1"/>
    <property type="match status" value="1"/>
</dbReference>
<accession>A0ABS1LBN6</accession>
<organism evidence="3 4">
    <name type="scientific">Nocardioides baculatus</name>
    <dbReference type="NCBI Taxonomy" id="2801337"/>
    <lineage>
        <taxon>Bacteria</taxon>
        <taxon>Bacillati</taxon>
        <taxon>Actinomycetota</taxon>
        <taxon>Actinomycetes</taxon>
        <taxon>Propionibacteriales</taxon>
        <taxon>Nocardioidaceae</taxon>
        <taxon>Nocardioides</taxon>
    </lineage>
</organism>
<comment type="similarity">
    <text evidence="1">Belongs to the AHA1 family.</text>
</comment>
<evidence type="ECO:0000259" key="2">
    <source>
        <dbReference type="Pfam" id="PF08327"/>
    </source>
</evidence>
<evidence type="ECO:0000256" key="1">
    <source>
        <dbReference type="ARBA" id="ARBA00006817"/>
    </source>
</evidence>
<keyword evidence="4" id="KW-1185">Reference proteome</keyword>
<reference evidence="3 4" key="1">
    <citation type="submission" date="2021-01" db="EMBL/GenBank/DDBJ databases">
        <title>Genome seq and assembly of Nocardiodes sp. G10.</title>
        <authorList>
            <person name="Chhetri G."/>
        </authorList>
    </citation>
    <scope>NUCLEOTIDE SEQUENCE [LARGE SCALE GENOMIC DNA]</scope>
    <source>
        <strain evidence="3 4">G10</strain>
    </source>
</reference>
<dbReference type="Gene3D" id="3.30.530.20">
    <property type="match status" value="1"/>
</dbReference>
<name>A0ABS1LBN6_9ACTN</name>
<dbReference type="EMBL" id="JAERSG010000003">
    <property type="protein sequence ID" value="MBL0747951.1"/>
    <property type="molecule type" value="Genomic_DNA"/>
</dbReference>
<protein>
    <submittedName>
        <fullName evidence="3">SRPBCC family protein</fullName>
    </submittedName>
</protein>
<sequence length="167" mass="18464">MRLLGTLHQLDDTRGAVRVEDVYDTDIDDLWAACTDPDRLARWIADVSGELRQGGTFAGVFTSGFEGAGRIEVCERPSRLVLSTWDNDAPEQVSTIEVALTEEGDRTRLVVEERGIPLAQARSYGAGWQVHAEDLAAYVSGGERDEDPQRWKDAVEAYRDEPVEAVA</sequence>
<evidence type="ECO:0000313" key="3">
    <source>
        <dbReference type="EMBL" id="MBL0747951.1"/>
    </source>
</evidence>
<comment type="caution">
    <text evidence="3">The sequence shown here is derived from an EMBL/GenBank/DDBJ whole genome shotgun (WGS) entry which is preliminary data.</text>
</comment>
<evidence type="ECO:0000313" key="4">
    <source>
        <dbReference type="Proteomes" id="UP000636918"/>
    </source>
</evidence>
<dbReference type="InterPro" id="IPR013538">
    <property type="entry name" value="ASHA1/2-like_C"/>
</dbReference>
<gene>
    <name evidence="3" type="ORF">JI751_10045</name>
</gene>
<proteinExistence type="inferred from homology"/>
<dbReference type="Proteomes" id="UP000636918">
    <property type="component" value="Unassembled WGS sequence"/>
</dbReference>
<dbReference type="CDD" id="cd08899">
    <property type="entry name" value="SRPBCC_CalC_Aha1-like_6"/>
    <property type="match status" value="1"/>
</dbReference>
<dbReference type="RefSeq" id="WP_201935975.1">
    <property type="nucleotide sequence ID" value="NZ_JAERSG010000003.1"/>
</dbReference>
<feature type="domain" description="Activator of Hsp90 ATPase homologue 1/2-like C-terminal" evidence="2">
    <location>
        <begin position="25"/>
        <end position="139"/>
    </location>
</feature>